<evidence type="ECO:0000313" key="7">
    <source>
        <dbReference type="Proteomes" id="UP000287156"/>
    </source>
</evidence>
<name>A0A429XW61_9BACI</name>
<dbReference type="Gene3D" id="3.50.50.60">
    <property type="entry name" value="FAD/NAD(P)-binding domain"/>
    <property type="match status" value="1"/>
</dbReference>
<feature type="binding site" evidence="4">
    <location>
        <position position="232"/>
    </location>
    <ligand>
        <name>FAD</name>
        <dbReference type="ChEBI" id="CHEBI:57692"/>
    </ligand>
</feature>
<evidence type="ECO:0000256" key="3">
    <source>
        <dbReference type="ARBA" id="ARBA00023002"/>
    </source>
</evidence>
<evidence type="ECO:0000259" key="5">
    <source>
        <dbReference type="Pfam" id="PF01593"/>
    </source>
</evidence>
<accession>A0A429XW61</accession>
<keyword evidence="3" id="KW-0560">Oxidoreductase</keyword>
<dbReference type="InterPro" id="IPR036188">
    <property type="entry name" value="FAD/NAD-bd_sf"/>
</dbReference>
<dbReference type="InterPro" id="IPR002937">
    <property type="entry name" value="Amino_oxidase"/>
</dbReference>
<feature type="binding site" evidence="4">
    <location>
        <position position="333"/>
    </location>
    <ligand>
        <name>substrate</name>
    </ligand>
</feature>
<dbReference type="Proteomes" id="UP000287156">
    <property type="component" value="Unassembled WGS sequence"/>
</dbReference>
<dbReference type="EMBL" id="QYTV02000008">
    <property type="protein sequence ID" value="RST72594.1"/>
    <property type="molecule type" value="Genomic_DNA"/>
</dbReference>
<dbReference type="AlphaFoldDB" id="A0A429XW61"/>
<dbReference type="PRINTS" id="PR00757">
    <property type="entry name" value="AMINEOXDASEF"/>
</dbReference>
<reference evidence="6" key="1">
    <citation type="submission" date="2018-12" db="EMBL/GenBank/DDBJ databases">
        <authorList>
            <person name="Sun L."/>
            <person name="Chen Z."/>
        </authorList>
    </citation>
    <scope>NUCLEOTIDE SEQUENCE [LARGE SCALE GENOMIC DNA]</scope>
    <source>
        <strain evidence="6">3-2-2</strain>
    </source>
</reference>
<dbReference type="RefSeq" id="WP_126051802.1">
    <property type="nucleotide sequence ID" value="NZ_QYTV02000008.1"/>
</dbReference>
<protein>
    <submittedName>
        <fullName evidence="6">FAD-dependent oxidoreductase</fullName>
    </submittedName>
</protein>
<comment type="caution">
    <text evidence="6">The sequence shown here is derived from an EMBL/GenBank/DDBJ whole genome shotgun (WGS) entry which is preliminary data.</text>
</comment>
<proteinExistence type="inferred from homology"/>
<sequence length="442" mass="49328">MKDQKQTTSYDVIIVGGGFAGLTAARELNMLGYDVLLLEGKDRLGGRTWTGHRLGCDLELGGTYVHWYQPHTWAEITRYGLQLCEAPAAKKAYWITGGNLRTGTPGELNSIVKESFEQLLNKAYEHLPQPFNPLASSSFTEMDETTVYEYLDRFSFTSEQKDFLNSLLTIDFNGDPMEGAITQMFRWWAFSGGSRYVFADTVSRYKIKTGTKSLIEAIAGDVKAEIKLSAVVESIESNENFVQVKIRDGESFRAKAAIVTAPLSTLDKIRFQPALSDLKQAFIEEKQVAKGIKVWARVKGRIEPFVTYAPAGYPLNSVHLDSYIEGDSIIVGFGSDASRLDSDDPKAVEAAISHWRTDLDIIESTAHDWAGDDLAQETWPMLKPNQFTKYIEEMKRPEQGVFLAGTTYANGWGGFIDGAIENAIETSRKVHQYLSVSMETVR</sequence>
<gene>
    <name evidence="6" type="ORF">D4T97_016220</name>
</gene>
<dbReference type="PANTHER" id="PTHR43563">
    <property type="entry name" value="AMINE OXIDASE"/>
    <property type="match status" value="1"/>
</dbReference>
<evidence type="ECO:0000256" key="2">
    <source>
        <dbReference type="ARBA" id="ARBA00005995"/>
    </source>
</evidence>
<dbReference type="PANTHER" id="PTHR43563:SF1">
    <property type="entry name" value="AMINE OXIDASE [FLAVIN-CONTAINING] B"/>
    <property type="match status" value="1"/>
</dbReference>
<comment type="cofactor">
    <cofactor evidence="1">
        <name>FAD</name>
        <dbReference type="ChEBI" id="CHEBI:57692"/>
    </cofactor>
</comment>
<dbReference type="InterPro" id="IPR001613">
    <property type="entry name" value="Flavin_amine_oxidase"/>
</dbReference>
<comment type="similarity">
    <text evidence="2">Belongs to the flavin monoamine oxidase family.</text>
</comment>
<organism evidence="6 7">
    <name type="scientific">Siminovitchia acidinfaciens</name>
    <dbReference type="NCBI Taxonomy" id="2321395"/>
    <lineage>
        <taxon>Bacteria</taxon>
        <taxon>Bacillati</taxon>
        <taxon>Bacillota</taxon>
        <taxon>Bacilli</taxon>
        <taxon>Bacillales</taxon>
        <taxon>Bacillaceae</taxon>
        <taxon>Siminovitchia</taxon>
    </lineage>
</organism>
<evidence type="ECO:0000256" key="1">
    <source>
        <dbReference type="ARBA" id="ARBA00001974"/>
    </source>
</evidence>
<evidence type="ECO:0000313" key="6">
    <source>
        <dbReference type="EMBL" id="RST72594.1"/>
    </source>
</evidence>
<evidence type="ECO:0000256" key="4">
    <source>
        <dbReference type="PIRSR" id="PIRSR601613-1"/>
    </source>
</evidence>
<dbReference type="InterPro" id="IPR050703">
    <property type="entry name" value="Flavin_MAO"/>
</dbReference>
<keyword evidence="7" id="KW-1185">Reference proteome</keyword>
<dbReference type="GO" id="GO:0016491">
    <property type="term" value="F:oxidoreductase activity"/>
    <property type="evidence" value="ECO:0007669"/>
    <property type="project" value="UniProtKB-KW"/>
</dbReference>
<dbReference type="Pfam" id="PF01593">
    <property type="entry name" value="Amino_oxidase"/>
    <property type="match status" value="1"/>
</dbReference>
<dbReference type="OrthoDB" id="56323at2"/>
<feature type="domain" description="Amine oxidase" evidence="5">
    <location>
        <begin position="19"/>
        <end position="430"/>
    </location>
</feature>
<dbReference type="SUPFAM" id="SSF51905">
    <property type="entry name" value="FAD/NAD(P)-binding domain"/>
    <property type="match status" value="1"/>
</dbReference>